<reference evidence="1" key="1">
    <citation type="submission" date="2016-01" db="EMBL/GenBank/DDBJ databases">
        <title>Reference transcriptome for the parasite Schistocephalus solidus: insights into the molecular evolution of parasitism.</title>
        <authorList>
            <person name="Hebert F.O."/>
            <person name="Grambauer S."/>
            <person name="Barber I."/>
            <person name="Landry C.R."/>
            <person name="Aubin-Horth N."/>
        </authorList>
    </citation>
    <scope>NUCLEOTIDE SEQUENCE</scope>
</reference>
<evidence type="ECO:0000313" key="1">
    <source>
        <dbReference type="EMBL" id="JAP58183.1"/>
    </source>
</evidence>
<gene>
    <name evidence="1" type="ORF">TR88079</name>
</gene>
<dbReference type="EMBL" id="GEEE01005042">
    <property type="protein sequence ID" value="JAP58183.1"/>
    <property type="molecule type" value="Transcribed_RNA"/>
</dbReference>
<dbReference type="AlphaFoldDB" id="A0A0X3Q1V7"/>
<organism evidence="1">
    <name type="scientific">Schistocephalus solidus</name>
    <name type="common">Tapeworm</name>
    <dbReference type="NCBI Taxonomy" id="70667"/>
    <lineage>
        <taxon>Eukaryota</taxon>
        <taxon>Metazoa</taxon>
        <taxon>Spiralia</taxon>
        <taxon>Lophotrochozoa</taxon>
        <taxon>Platyhelminthes</taxon>
        <taxon>Cestoda</taxon>
        <taxon>Eucestoda</taxon>
        <taxon>Diphyllobothriidea</taxon>
        <taxon>Diphyllobothriidae</taxon>
        <taxon>Schistocephalus</taxon>
    </lineage>
</organism>
<protein>
    <submittedName>
        <fullName evidence="1">Uncharacterized protein</fullName>
    </submittedName>
</protein>
<feature type="non-terminal residue" evidence="1">
    <location>
        <position position="1"/>
    </location>
</feature>
<name>A0A0X3Q1V7_SCHSO</name>
<accession>A0A0X3Q1V7</accession>
<proteinExistence type="predicted"/>
<sequence length="111" mass="11813">RRCLISQGNIWDRVQMLLTTSNRKTDSTVSAPRILGNCSIDAQAESSVGDTGVSAGQIGKDPKRVLPLTLGIVARTDATIIFDQSRILCDTDAISTENAISLLKGLPSSLL</sequence>